<dbReference type="PANTHER" id="PTHR33877">
    <property type="entry name" value="SLL1193 PROTEIN"/>
    <property type="match status" value="1"/>
</dbReference>
<dbReference type="GO" id="GO:0004519">
    <property type="term" value="F:endonuclease activity"/>
    <property type="evidence" value="ECO:0007669"/>
    <property type="project" value="UniProtKB-KW"/>
</dbReference>
<sequence length="192" mass="21430">MHNHPLILKLDVGGIPLDWVHWEYAATLYCNEKVAWEGGGERITIQGGINRETGRRSSLELDTIIAVNDKRGGRLMSLVPPLSNRALFHRDGHLCMYCGGRFKHSELTRDHVIPTSRGGPDDWTNCVTACGACNRQKSNRTPEEAGQPLLAIPYAPNRAEYLILSNRRILGDQQAFLEQFVTRRDRGAPSAA</sequence>
<dbReference type="OrthoDB" id="9802901at2"/>
<keyword evidence="2" id="KW-0255">Endonuclease</keyword>
<dbReference type="Gene3D" id="1.10.30.50">
    <property type="match status" value="1"/>
</dbReference>
<organism evidence="2 3">
    <name type="scientific">Abyssibacter profundi</name>
    <dbReference type="NCBI Taxonomy" id="2182787"/>
    <lineage>
        <taxon>Bacteria</taxon>
        <taxon>Pseudomonadati</taxon>
        <taxon>Pseudomonadota</taxon>
        <taxon>Gammaproteobacteria</taxon>
        <taxon>Chromatiales</taxon>
        <taxon>Oceanococcaceae</taxon>
        <taxon>Abyssibacter</taxon>
    </lineage>
</organism>
<accession>A0A363UQX0</accession>
<proteinExistence type="predicted"/>
<reference evidence="2 3" key="1">
    <citation type="submission" date="2018-05" db="EMBL/GenBank/DDBJ databases">
        <title>Abyssibacter profundi OUC007T gen. nov., sp. nov, a marine bacterium isolated from seawater of the Mariana Trench.</title>
        <authorList>
            <person name="Zhou S."/>
        </authorList>
    </citation>
    <scope>NUCLEOTIDE SEQUENCE [LARGE SCALE GENOMIC DNA]</scope>
    <source>
        <strain evidence="2 3">OUC007</strain>
    </source>
</reference>
<dbReference type="CDD" id="cd00085">
    <property type="entry name" value="HNHc"/>
    <property type="match status" value="1"/>
</dbReference>
<dbReference type="InterPro" id="IPR029471">
    <property type="entry name" value="HNH_5"/>
</dbReference>
<dbReference type="InterPro" id="IPR052892">
    <property type="entry name" value="NA-targeting_endonuclease"/>
</dbReference>
<comment type="caution">
    <text evidence="2">The sequence shown here is derived from an EMBL/GenBank/DDBJ whole genome shotgun (WGS) entry which is preliminary data.</text>
</comment>
<gene>
    <name evidence="2" type="ORF">DEH80_01615</name>
</gene>
<evidence type="ECO:0000313" key="3">
    <source>
        <dbReference type="Proteomes" id="UP000251800"/>
    </source>
</evidence>
<name>A0A363UQX0_9GAMM</name>
<dbReference type="PANTHER" id="PTHR33877:SF2">
    <property type="entry name" value="OS07G0170200 PROTEIN"/>
    <property type="match status" value="1"/>
</dbReference>
<dbReference type="InterPro" id="IPR003615">
    <property type="entry name" value="HNH_nuc"/>
</dbReference>
<keyword evidence="3" id="KW-1185">Reference proteome</keyword>
<evidence type="ECO:0000313" key="2">
    <source>
        <dbReference type="EMBL" id="PWN57905.1"/>
    </source>
</evidence>
<feature type="domain" description="HNH nuclease" evidence="1">
    <location>
        <begin position="82"/>
        <end position="135"/>
    </location>
</feature>
<dbReference type="Pfam" id="PF14279">
    <property type="entry name" value="HNH_5"/>
    <property type="match status" value="1"/>
</dbReference>
<dbReference type="AlphaFoldDB" id="A0A363UQX0"/>
<dbReference type="EMBL" id="QEQK01000001">
    <property type="protein sequence ID" value="PWN57905.1"/>
    <property type="molecule type" value="Genomic_DNA"/>
</dbReference>
<evidence type="ECO:0000259" key="1">
    <source>
        <dbReference type="SMART" id="SM00507"/>
    </source>
</evidence>
<dbReference type="SMART" id="SM00507">
    <property type="entry name" value="HNHc"/>
    <property type="match status" value="1"/>
</dbReference>
<keyword evidence="2" id="KW-0378">Hydrolase</keyword>
<keyword evidence="2" id="KW-0540">Nuclease</keyword>
<dbReference type="Proteomes" id="UP000251800">
    <property type="component" value="Unassembled WGS sequence"/>
</dbReference>
<protein>
    <submittedName>
        <fullName evidence="2">Restriction endonuclease</fullName>
    </submittedName>
</protein>